<dbReference type="Proteomes" id="UP000801492">
    <property type="component" value="Unassembled WGS sequence"/>
</dbReference>
<keyword evidence="3" id="KW-1185">Reference proteome</keyword>
<reference evidence="2" key="1">
    <citation type="submission" date="2019-08" db="EMBL/GenBank/DDBJ databases">
        <title>The genome of the North American firefly Photinus pyralis.</title>
        <authorList>
            <consortium name="Photinus pyralis genome working group"/>
            <person name="Fallon T.R."/>
            <person name="Sander Lower S.E."/>
            <person name="Weng J.-K."/>
        </authorList>
    </citation>
    <scope>NUCLEOTIDE SEQUENCE</scope>
    <source>
        <strain evidence="2">TRF0915ILg1</strain>
        <tissue evidence="2">Whole body</tissue>
    </source>
</reference>
<evidence type="ECO:0000313" key="3">
    <source>
        <dbReference type="Proteomes" id="UP000801492"/>
    </source>
</evidence>
<name>A0A8K0G3M5_IGNLU</name>
<protein>
    <submittedName>
        <fullName evidence="2">Uncharacterized protein</fullName>
    </submittedName>
</protein>
<gene>
    <name evidence="2" type="ORF">ILUMI_21514</name>
</gene>
<comment type="caution">
    <text evidence="2">The sequence shown here is derived from an EMBL/GenBank/DDBJ whole genome shotgun (WGS) entry which is preliminary data.</text>
</comment>
<feature type="compositionally biased region" description="Basic and acidic residues" evidence="1">
    <location>
        <begin position="87"/>
        <end position="101"/>
    </location>
</feature>
<accession>A0A8K0G3M5</accession>
<evidence type="ECO:0000313" key="2">
    <source>
        <dbReference type="EMBL" id="KAF2884654.1"/>
    </source>
</evidence>
<evidence type="ECO:0000256" key="1">
    <source>
        <dbReference type="SAM" id="MobiDB-lite"/>
    </source>
</evidence>
<proteinExistence type="predicted"/>
<dbReference type="EMBL" id="VTPC01090145">
    <property type="protein sequence ID" value="KAF2884654.1"/>
    <property type="molecule type" value="Genomic_DNA"/>
</dbReference>
<organism evidence="2 3">
    <name type="scientific">Ignelater luminosus</name>
    <name type="common">Cucubano</name>
    <name type="synonym">Pyrophorus luminosus</name>
    <dbReference type="NCBI Taxonomy" id="2038154"/>
    <lineage>
        <taxon>Eukaryota</taxon>
        <taxon>Metazoa</taxon>
        <taxon>Ecdysozoa</taxon>
        <taxon>Arthropoda</taxon>
        <taxon>Hexapoda</taxon>
        <taxon>Insecta</taxon>
        <taxon>Pterygota</taxon>
        <taxon>Neoptera</taxon>
        <taxon>Endopterygota</taxon>
        <taxon>Coleoptera</taxon>
        <taxon>Polyphaga</taxon>
        <taxon>Elateriformia</taxon>
        <taxon>Elateroidea</taxon>
        <taxon>Elateridae</taxon>
        <taxon>Agrypninae</taxon>
        <taxon>Pyrophorini</taxon>
        <taxon>Ignelater</taxon>
    </lineage>
</organism>
<feature type="region of interest" description="Disordered" evidence="1">
    <location>
        <begin position="87"/>
        <end position="108"/>
    </location>
</feature>
<dbReference type="AlphaFoldDB" id="A0A8K0G3M5"/>
<dbReference type="OrthoDB" id="6779946at2759"/>
<sequence>MDTKIQIKEATRIDATVCKIERQEIIMKNKDKLRSLQEKVYINSELTKGEQKTQKKLKEIADNERKNGKQVKMGHHKVMIDEREYRWKHEDGKLKEHRKDATLSSTKN</sequence>